<proteinExistence type="predicted"/>
<dbReference type="HOGENOM" id="CLU_127113_0_0_11"/>
<protein>
    <recommendedName>
        <fullName evidence="2">Response regulatory domain-containing protein</fullName>
    </recommendedName>
</protein>
<dbReference type="eggNOG" id="COG0784">
    <property type="taxonomic scope" value="Bacteria"/>
</dbReference>
<evidence type="ECO:0000313" key="3">
    <source>
        <dbReference type="EMBL" id="EEH63466.1"/>
    </source>
</evidence>
<dbReference type="Gene3D" id="3.40.50.2300">
    <property type="match status" value="1"/>
</dbReference>
<dbReference type="InterPro" id="IPR001789">
    <property type="entry name" value="Sig_transdc_resp-reg_receiver"/>
</dbReference>
<dbReference type="STRING" id="525245.HMPREF0044_1390"/>
<evidence type="ECO:0000313" key="4">
    <source>
        <dbReference type="Proteomes" id="UP000010301"/>
    </source>
</evidence>
<keyword evidence="4" id="KW-1185">Reference proteome</keyword>
<feature type="domain" description="Response regulatory" evidence="2">
    <location>
        <begin position="11"/>
        <end position="130"/>
    </location>
</feature>
<gene>
    <name evidence="3" type="ORF">HMPREF0044_1390</name>
</gene>
<evidence type="ECO:0000259" key="2">
    <source>
        <dbReference type="PROSITE" id="PS50110"/>
    </source>
</evidence>
<evidence type="ECO:0000256" key="1">
    <source>
        <dbReference type="PROSITE-ProRule" id="PRU00169"/>
    </source>
</evidence>
<dbReference type="PROSITE" id="PS50110">
    <property type="entry name" value="RESPONSE_REGULATORY"/>
    <property type="match status" value="1"/>
</dbReference>
<organism evidence="3 4">
    <name type="scientific">Gleimia coleocanis DSM 15436</name>
    <dbReference type="NCBI Taxonomy" id="525245"/>
    <lineage>
        <taxon>Bacteria</taxon>
        <taxon>Bacillati</taxon>
        <taxon>Actinomycetota</taxon>
        <taxon>Actinomycetes</taxon>
        <taxon>Actinomycetales</taxon>
        <taxon>Actinomycetaceae</taxon>
        <taxon>Gleimia</taxon>
    </lineage>
</organism>
<reference evidence="3 4" key="1">
    <citation type="submission" date="2009-01" db="EMBL/GenBank/DDBJ databases">
        <authorList>
            <person name="Qin X."/>
            <person name="Bachman B."/>
            <person name="Battles P."/>
            <person name="Bell A."/>
            <person name="Bess C."/>
            <person name="Bickham C."/>
            <person name="Chaboub L."/>
            <person name="Chen D."/>
            <person name="Coyle M."/>
            <person name="Deiros D.R."/>
            <person name="Dinh H."/>
            <person name="Forbes L."/>
            <person name="Fowler G."/>
            <person name="Francisco L."/>
            <person name="Fu Q."/>
            <person name="Gubbala S."/>
            <person name="Hale W."/>
            <person name="Han Y."/>
            <person name="Hemphill L."/>
            <person name="Highlander S.K."/>
            <person name="Hirani K."/>
            <person name="Hogues M."/>
            <person name="Jackson L."/>
            <person name="Jakkamsetti A."/>
            <person name="Javaid M."/>
            <person name="Jiang H."/>
            <person name="Korchina V."/>
            <person name="Kovar C."/>
            <person name="Lara F."/>
            <person name="Lee S."/>
            <person name="Mata R."/>
            <person name="Mathew T."/>
            <person name="Moen C."/>
            <person name="Morales K."/>
            <person name="Munidasa M."/>
            <person name="Nazareth L."/>
            <person name="Ngo R."/>
            <person name="Nguyen L."/>
            <person name="Okwuonu G."/>
            <person name="Ongeri F."/>
            <person name="Patil S."/>
            <person name="Petrosino J."/>
            <person name="Pham C."/>
            <person name="Pham P."/>
            <person name="Pu L.-L."/>
            <person name="Puazo M."/>
            <person name="Raj R."/>
            <person name="Reid J."/>
            <person name="Rouhana J."/>
            <person name="Saada N."/>
            <person name="Shang Y."/>
            <person name="Simmons D."/>
            <person name="Thornton R."/>
            <person name="Warren J."/>
            <person name="Weissenberger G."/>
            <person name="Zhang J."/>
            <person name="Zhang L."/>
            <person name="Zhou C."/>
            <person name="Zhu D."/>
            <person name="Muzny D."/>
            <person name="Worley K."/>
            <person name="Gibbs R."/>
        </authorList>
    </citation>
    <scope>NUCLEOTIDE SEQUENCE [LARGE SCALE GENOMIC DNA]</scope>
    <source>
        <strain evidence="3 4">DSM 15436</strain>
    </source>
</reference>
<name>C0W1V0_9ACTO</name>
<sequence length="132" mass="14242">MTQTQERSIVNVLLYSDNIDTRQAVMDAVGVRPGKDLPQVNWIEAATEAGAVTKFTENEIDALVLDGETQKAGGMAVLRRLVVENECTAPALILVARQQDEWLAQYAGATATLLTPFDAVSLTDAVAALLRK</sequence>
<dbReference type="RefSeq" id="WP_006546248.1">
    <property type="nucleotide sequence ID" value="NZ_DS999540.1"/>
</dbReference>
<comment type="caution">
    <text evidence="3">The sequence shown here is derived from an EMBL/GenBank/DDBJ whole genome shotgun (WGS) entry which is preliminary data.</text>
</comment>
<dbReference type="GO" id="GO:0000160">
    <property type="term" value="P:phosphorelay signal transduction system"/>
    <property type="evidence" value="ECO:0007669"/>
    <property type="project" value="InterPro"/>
</dbReference>
<dbReference type="InterPro" id="IPR011006">
    <property type="entry name" value="CheY-like_superfamily"/>
</dbReference>
<keyword evidence="1" id="KW-0597">Phosphoprotein</keyword>
<feature type="modified residue" description="4-aspartylphosphate" evidence="1">
    <location>
        <position position="66"/>
    </location>
</feature>
<dbReference type="Proteomes" id="UP000010301">
    <property type="component" value="Unassembled WGS sequence"/>
</dbReference>
<dbReference type="OrthoDB" id="3395459at2"/>
<accession>C0W1V0</accession>
<dbReference type="SUPFAM" id="SSF52172">
    <property type="entry name" value="CheY-like"/>
    <property type="match status" value="1"/>
</dbReference>
<dbReference type="AlphaFoldDB" id="C0W1V0"/>
<dbReference type="EMBL" id="ACFG01000034">
    <property type="protein sequence ID" value="EEH63466.1"/>
    <property type="molecule type" value="Genomic_DNA"/>
</dbReference>